<dbReference type="AlphaFoldDB" id="A0A3D8RF64"/>
<name>A0A3D8RF64_9EURO</name>
<reference evidence="1 2" key="1">
    <citation type="journal article" date="2018" name="IMA Fungus">
        <title>IMA Genome-F 9: Draft genome sequence of Annulohypoxylon stygium, Aspergillus mulundensis, Berkeleyomyces basicola (syn. Thielaviopsis basicola), Ceratocystis smalleyi, two Cercospora beticola strains, Coleophoma cylindrospora, Fusarium fracticaudum, Phialophora cf. hyalina, and Morchella septimelata.</title>
        <authorList>
            <person name="Wingfield B.D."/>
            <person name="Bills G.F."/>
            <person name="Dong Y."/>
            <person name="Huang W."/>
            <person name="Nel W.J."/>
            <person name="Swalarsk-Parry B.S."/>
            <person name="Vaghefi N."/>
            <person name="Wilken P.M."/>
            <person name="An Z."/>
            <person name="de Beer Z.W."/>
            <person name="De Vos L."/>
            <person name="Chen L."/>
            <person name="Duong T.A."/>
            <person name="Gao Y."/>
            <person name="Hammerbacher A."/>
            <person name="Kikkert J.R."/>
            <person name="Li Y."/>
            <person name="Li H."/>
            <person name="Li K."/>
            <person name="Li Q."/>
            <person name="Liu X."/>
            <person name="Ma X."/>
            <person name="Naidoo K."/>
            <person name="Pethybridge S.J."/>
            <person name="Sun J."/>
            <person name="Steenkamp E.T."/>
            <person name="van der Nest M.A."/>
            <person name="van Wyk S."/>
            <person name="Wingfield M.J."/>
            <person name="Xiong C."/>
            <person name="Yue Q."/>
            <person name="Zhang X."/>
        </authorList>
    </citation>
    <scope>NUCLEOTIDE SEQUENCE [LARGE SCALE GENOMIC DNA]</scope>
    <source>
        <strain evidence="1 2">DSM 5745</strain>
    </source>
</reference>
<dbReference type="EMBL" id="PVWQ01000009">
    <property type="protein sequence ID" value="RDW72682.1"/>
    <property type="molecule type" value="Genomic_DNA"/>
</dbReference>
<gene>
    <name evidence="1" type="ORF">DSM5745_07854</name>
</gene>
<accession>A0A3D8RF64</accession>
<organism evidence="1 2">
    <name type="scientific">Aspergillus mulundensis</name>
    <dbReference type="NCBI Taxonomy" id="1810919"/>
    <lineage>
        <taxon>Eukaryota</taxon>
        <taxon>Fungi</taxon>
        <taxon>Dikarya</taxon>
        <taxon>Ascomycota</taxon>
        <taxon>Pezizomycotina</taxon>
        <taxon>Eurotiomycetes</taxon>
        <taxon>Eurotiomycetidae</taxon>
        <taxon>Eurotiales</taxon>
        <taxon>Aspergillaceae</taxon>
        <taxon>Aspergillus</taxon>
        <taxon>Aspergillus subgen. Nidulantes</taxon>
    </lineage>
</organism>
<dbReference type="OrthoDB" id="73875at2759"/>
<dbReference type="STRING" id="1810919.A0A3D8RF64"/>
<dbReference type="RefSeq" id="XP_026601902.1">
    <property type="nucleotide sequence ID" value="XM_026749870.1"/>
</dbReference>
<dbReference type="GeneID" id="38118224"/>
<keyword evidence="2" id="KW-1185">Reference proteome</keyword>
<proteinExistence type="predicted"/>
<dbReference type="Proteomes" id="UP000256690">
    <property type="component" value="Unassembled WGS sequence"/>
</dbReference>
<evidence type="ECO:0000313" key="1">
    <source>
        <dbReference type="EMBL" id="RDW72682.1"/>
    </source>
</evidence>
<protein>
    <submittedName>
        <fullName evidence="1">Uncharacterized protein</fullName>
    </submittedName>
</protein>
<evidence type="ECO:0000313" key="2">
    <source>
        <dbReference type="Proteomes" id="UP000256690"/>
    </source>
</evidence>
<sequence length="278" mass="30202">MLILVHGLKPHNLNVPRAADYAQITKGCSYADCGDECPSGSTSVFKKYDKCWSQGQNYDYPDPVSLTDCHWEAGSGGSDCANANCGETEVEVDRAQYGDKSKACDWGRQKAMCCTVKVAPIKAATCSVDMCTVERGYCPATDNDIGSSGESKRDLALLPTSEVAEAEAAHAHAHALQPRGPDKQYLSYEIGMTLIGIGYPSLREMLAYPPILQAGPPAGWNLKRLSRGYKRTTTTRSIYFGMGWFVTTLDGFLDLIDTMVFPADTQPSMPNPDPNDGF</sequence>
<comment type="caution">
    <text evidence="1">The sequence shown here is derived from an EMBL/GenBank/DDBJ whole genome shotgun (WGS) entry which is preliminary data.</text>
</comment>